<dbReference type="InterPro" id="IPR050595">
    <property type="entry name" value="Bact_response_regulator"/>
</dbReference>
<dbReference type="RefSeq" id="WP_261697155.1">
    <property type="nucleotide sequence ID" value="NZ_CP104694.1"/>
</dbReference>
<feature type="modified residue" description="4-aspartylphosphate" evidence="2">
    <location>
        <position position="196"/>
    </location>
</feature>
<accession>A0ABY6BJK3</accession>
<gene>
    <name evidence="4" type="ORF">N4264_11395</name>
</gene>
<evidence type="ECO:0000259" key="3">
    <source>
        <dbReference type="PROSITE" id="PS50110"/>
    </source>
</evidence>
<evidence type="ECO:0000256" key="2">
    <source>
        <dbReference type="PROSITE-ProRule" id="PRU00169"/>
    </source>
</evidence>
<proteinExistence type="predicted"/>
<keyword evidence="1 2" id="KW-0597">Phosphoprotein</keyword>
<keyword evidence="5" id="KW-1185">Reference proteome</keyword>
<evidence type="ECO:0000313" key="5">
    <source>
        <dbReference type="Proteomes" id="UP001064632"/>
    </source>
</evidence>
<evidence type="ECO:0000256" key="1">
    <source>
        <dbReference type="ARBA" id="ARBA00022553"/>
    </source>
</evidence>
<protein>
    <submittedName>
        <fullName evidence="4">Response regulator</fullName>
    </submittedName>
</protein>
<name>A0ABY6BJK3_9GAMM</name>
<feature type="modified residue" description="4-aspartylphosphate" evidence="2">
    <location>
        <position position="52"/>
    </location>
</feature>
<dbReference type="EMBL" id="CP104694">
    <property type="protein sequence ID" value="UXI70204.1"/>
    <property type="molecule type" value="Genomic_DNA"/>
</dbReference>
<dbReference type="InterPro" id="IPR001789">
    <property type="entry name" value="Sig_transdc_resp-reg_receiver"/>
</dbReference>
<dbReference type="PANTHER" id="PTHR44591">
    <property type="entry name" value="STRESS RESPONSE REGULATOR PROTEIN 1"/>
    <property type="match status" value="1"/>
</dbReference>
<evidence type="ECO:0000313" key="4">
    <source>
        <dbReference type="EMBL" id="UXI70204.1"/>
    </source>
</evidence>
<dbReference type="SUPFAM" id="SSF52172">
    <property type="entry name" value="CheY-like"/>
    <property type="match status" value="2"/>
</dbReference>
<dbReference type="PANTHER" id="PTHR44591:SF3">
    <property type="entry name" value="RESPONSE REGULATORY DOMAIN-CONTAINING PROTEIN"/>
    <property type="match status" value="1"/>
</dbReference>
<reference evidence="4" key="1">
    <citation type="submission" date="2022-09" db="EMBL/GenBank/DDBJ databases">
        <title>Tahibacter sp. nov., isolated from a fresh water.</title>
        <authorList>
            <person name="Baek J.H."/>
            <person name="Lee J.K."/>
            <person name="Kim J.M."/>
            <person name="Jeon C.O."/>
        </authorList>
    </citation>
    <scope>NUCLEOTIDE SEQUENCE</scope>
    <source>
        <strain evidence="4">W38</strain>
    </source>
</reference>
<dbReference type="Gene3D" id="3.40.50.2300">
    <property type="match status" value="2"/>
</dbReference>
<organism evidence="4 5">
    <name type="scientific">Tahibacter amnicola</name>
    <dbReference type="NCBI Taxonomy" id="2976241"/>
    <lineage>
        <taxon>Bacteria</taxon>
        <taxon>Pseudomonadati</taxon>
        <taxon>Pseudomonadota</taxon>
        <taxon>Gammaproteobacteria</taxon>
        <taxon>Lysobacterales</taxon>
        <taxon>Rhodanobacteraceae</taxon>
        <taxon>Tahibacter</taxon>
    </lineage>
</organism>
<dbReference type="SMART" id="SM00448">
    <property type="entry name" value="REC"/>
    <property type="match status" value="2"/>
</dbReference>
<feature type="domain" description="Response regulatory" evidence="3">
    <location>
        <begin position="147"/>
        <end position="264"/>
    </location>
</feature>
<dbReference type="InterPro" id="IPR011006">
    <property type="entry name" value="CheY-like_superfamily"/>
</dbReference>
<dbReference type="Proteomes" id="UP001064632">
    <property type="component" value="Chromosome"/>
</dbReference>
<dbReference type="Pfam" id="PF00072">
    <property type="entry name" value="Response_reg"/>
    <property type="match status" value="2"/>
</dbReference>
<dbReference type="PROSITE" id="PS50110">
    <property type="entry name" value="RESPONSE_REGULATORY"/>
    <property type="match status" value="2"/>
</dbReference>
<sequence length="268" mass="28986">MARVLIIEDNADNLELMTYLLEAFGHETRSVGSGRAGIVMAREMQPDLVVCDIHLPDGDGYTVAQALKSDPATSLIPLVAVTALAMVGDRARVLSAGFDSYITKPIDPERFVADLESFLGPSRILSPVSVESEPAEDPGLQISPRGTILVVDDTPANRDLMRDILEPFGFQVHTAVTAEEAMRTAQDIRPDLVISDLHMPSVDGFMLAKAIKAIPAMGDLPVIVLSSSTWNDADRATASRLGIARFLVRPIEPQALIDEISLCLSKKR</sequence>
<feature type="domain" description="Response regulatory" evidence="3">
    <location>
        <begin position="3"/>
        <end position="119"/>
    </location>
</feature>